<feature type="transmembrane region" description="Helical" evidence="6">
    <location>
        <begin position="219"/>
        <end position="241"/>
    </location>
</feature>
<keyword evidence="10" id="KW-1185">Reference proteome</keyword>
<proteinExistence type="predicted"/>
<dbReference type="VEuPathDB" id="FungiDB:CLCR_02408"/>
<feature type="transmembrane region" description="Helical" evidence="6">
    <location>
        <begin position="247"/>
        <end position="266"/>
    </location>
</feature>
<evidence type="ECO:0000313" key="9">
    <source>
        <dbReference type="EMBL" id="OCT47272.1"/>
    </source>
</evidence>
<comment type="caution">
    <text evidence="9">The sequence shown here is derived from an EMBL/GenBank/DDBJ whole genome shotgun (WGS) entry which is preliminary data.</text>
</comment>
<dbReference type="Pfam" id="PF02453">
    <property type="entry name" value="Reticulon"/>
    <property type="match status" value="1"/>
</dbReference>
<sequence length="368" mass="39985">MSTFAHDSDYAPQGGLSPETKQASQSNGVEPANLQQTLVDNASAAAQTIQQHPITQNLVNGPVAQSARNEAAATKSEFSNLAGSRSKPDYTASNASLPALPVTEATGLCDTELTHYHSFFYTLLSWKNKRATGITFASAIAFIFAVRYLPIIRYVIKLTWMSLGVVTIAEASSKALMGSSVASSLRPRRYYKIPKETLEASLDDLENLINFFVIEIQRIVFAENIPVTAVAFLTAFITYYLIKVVPFWGMALISTSVIFLAPLIYLENKEFIDAQLEHASHVIGQQTTQIKDLTAQHTSKGLESVKQYTGTAAAKAQDLVGTARQKIPSPTTGKAPIKENDFPSAPQTDLPDTNADVLQRETEPVPAS</sequence>
<protein>
    <recommendedName>
        <fullName evidence="6">Reticulon-like protein</fullName>
    </recommendedName>
</protein>
<keyword evidence="4 6" id="KW-1133">Transmembrane helix</keyword>
<dbReference type="VEuPathDB" id="FungiDB:G647_02161"/>
<evidence type="ECO:0000256" key="7">
    <source>
        <dbReference type="SAM" id="MobiDB-lite"/>
    </source>
</evidence>
<reference evidence="10" key="1">
    <citation type="submission" date="2015-07" db="EMBL/GenBank/DDBJ databases">
        <authorList>
            <person name="Teixeira M.M."/>
            <person name="Souza R.C."/>
            <person name="Almeida L.G."/>
            <person name="Vicente V.A."/>
            <person name="de Hoog S."/>
            <person name="Bocca A.L."/>
            <person name="de Almeida S.R."/>
            <person name="Vasconcelos A.T."/>
            <person name="Felipe M.S."/>
        </authorList>
    </citation>
    <scope>NUCLEOTIDE SEQUENCE [LARGE SCALE GENOMIC DNA]</scope>
    <source>
        <strain evidence="10">KSF</strain>
    </source>
</reference>
<dbReference type="GO" id="GO:0005789">
    <property type="term" value="C:endoplasmic reticulum membrane"/>
    <property type="evidence" value="ECO:0007669"/>
    <property type="project" value="UniProtKB-SubCell"/>
</dbReference>
<feature type="compositionally biased region" description="Polar residues" evidence="7">
    <location>
        <begin position="19"/>
        <end position="34"/>
    </location>
</feature>
<dbReference type="OrthoDB" id="567788at2759"/>
<feature type="compositionally biased region" description="Basic and acidic residues" evidence="7">
    <location>
        <begin position="358"/>
        <end position="368"/>
    </location>
</feature>
<feature type="domain" description="Reticulon" evidence="8">
    <location>
        <begin position="120"/>
        <end position="317"/>
    </location>
</feature>
<feature type="region of interest" description="Disordered" evidence="7">
    <location>
        <begin position="1"/>
        <end position="34"/>
    </location>
</feature>
<evidence type="ECO:0000256" key="3">
    <source>
        <dbReference type="ARBA" id="ARBA00022824"/>
    </source>
</evidence>
<organism evidence="9 10">
    <name type="scientific">Cladophialophora carrionii</name>
    <dbReference type="NCBI Taxonomy" id="86049"/>
    <lineage>
        <taxon>Eukaryota</taxon>
        <taxon>Fungi</taxon>
        <taxon>Dikarya</taxon>
        <taxon>Ascomycota</taxon>
        <taxon>Pezizomycotina</taxon>
        <taxon>Eurotiomycetes</taxon>
        <taxon>Chaetothyriomycetidae</taxon>
        <taxon>Chaetothyriales</taxon>
        <taxon>Herpotrichiellaceae</taxon>
        <taxon>Cladophialophora</taxon>
    </lineage>
</organism>
<evidence type="ECO:0000256" key="5">
    <source>
        <dbReference type="ARBA" id="ARBA00023136"/>
    </source>
</evidence>
<feature type="transmembrane region" description="Helical" evidence="6">
    <location>
        <begin position="134"/>
        <end position="156"/>
    </location>
</feature>
<evidence type="ECO:0000256" key="4">
    <source>
        <dbReference type="ARBA" id="ARBA00022989"/>
    </source>
</evidence>
<comment type="subcellular location">
    <subcellularLocation>
        <location evidence="1 6">Endoplasmic reticulum membrane</location>
        <topology evidence="1 6">Multi-pass membrane protein</topology>
    </subcellularLocation>
</comment>
<dbReference type="eggNOG" id="KOG1792">
    <property type="taxonomic scope" value="Eukaryota"/>
</dbReference>
<gene>
    <name evidence="9" type="ORF">CLCR_02408</name>
</gene>
<evidence type="ECO:0000259" key="8">
    <source>
        <dbReference type="PROSITE" id="PS50845"/>
    </source>
</evidence>
<evidence type="ECO:0000256" key="6">
    <source>
        <dbReference type="RuleBase" id="RU363132"/>
    </source>
</evidence>
<dbReference type="STRING" id="86049.A0A1C1CFL9"/>
<dbReference type="PROSITE" id="PS50845">
    <property type="entry name" value="RETICULON"/>
    <property type="match status" value="1"/>
</dbReference>
<keyword evidence="5 6" id="KW-0472">Membrane</keyword>
<dbReference type="Proteomes" id="UP000094526">
    <property type="component" value="Unassembled WGS sequence"/>
</dbReference>
<dbReference type="EMBL" id="LGRB01000014">
    <property type="protein sequence ID" value="OCT47272.1"/>
    <property type="molecule type" value="Genomic_DNA"/>
</dbReference>
<feature type="region of interest" description="Disordered" evidence="7">
    <location>
        <begin position="323"/>
        <end position="368"/>
    </location>
</feature>
<name>A0A1C1CFL9_9EURO</name>
<keyword evidence="2 6" id="KW-0812">Transmembrane</keyword>
<accession>A0A1C1CFL9</accession>
<evidence type="ECO:0000256" key="1">
    <source>
        <dbReference type="ARBA" id="ARBA00004477"/>
    </source>
</evidence>
<dbReference type="AlphaFoldDB" id="A0A1C1CFL9"/>
<evidence type="ECO:0000256" key="2">
    <source>
        <dbReference type="ARBA" id="ARBA00022692"/>
    </source>
</evidence>
<dbReference type="InterPro" id="IPR003388">
    <property type="entry name" value="Reticulon"/>
</dbReference>
<keyword evidence="3 6" id="KW-0256">Endoplasmic reticulum</keyword>
<evidence type="ECO:0000313" key="10">
    <source>
        <dbReference type="Proteomes" id="UP000094526"/>
    </source>
</evidence>